<accession>A0ABT3TMA1</accession>
<dbReference type="PANTHER" id="PTHR37023">
    <property type="entry name" value="TRANSPOSASE"/>
    <property type="match status" value="1"/>
</dbReference>
<dbReference type="RefSeq" id="WP_279247497.1">
    <property type="nucleotide sequence ID" value="NZ_SHNN01000013.1"/>
</dbReference>
<dbReference type="NCBIfam" id="NF033538">
    <property type="entry name" value="transpos_IS91"/>
    <property type="match status" value="1"/>
</dbReference>
<dbReference type="PANTHER" id="PTHR37023:SF1">
    <property type="entry name" value="ISSOD25 TRANSPOSASE TNPA_ISSOD25"/>
    <property type="match status" value="1"/>
</dbReference>
<organism evidence="4 5">
    <name type="scientific">Candidatus Litorirhabdus singularis</name>
    <dbReference type="NCBI Taxonomy" id="2518993"/>
    <lineage>
        <taxon>Bacteria</taxon>
        <taxon>Pseudomonadati</taxon>
        <taxon>Pseudomonadota</taxon>
        <taxon>Gammaproteobacteria</taxon>
        <taxon>Cellvibrionales</taxon>
        <taxon>Halieaceae</taxon>
        <taxon>Candidatus Litorirhabdus</taxon>
    </lineage>
</organism>
<evidence type="ECO:0000313" key="4">
    <source>
        <dbReference type="EMBL" id="MCX2983456.1"/>
    </source>
</evidence>
<dbReference type="InterPro" id="IPR054832">
    <property type="entry name" value="transpos_IS91"/>
</dbReference>
<dbReference type="Pfam" id="PF04986">
    <property type="entry name" value="Y2_Tnp"/>
    <property type="match status" value="1"/>
</dbReference>
<dbReference type="InterPro" id="IPR026889">
    <property type="entry name" value="Zn_Tnp"/>
</dbReference>
<evidence type="ECO:0000313" key="5">
    <source>
        <dbReference type="Proteomes" id="UP001143362"/>
    </source>
</evidence>
<dbReference type="InterPro" id="IPR007069">
    <property type="entry name" value="Transposase_32"/>
</dbReference>
<evidence type="ECO:0000259" key="3">
    <source>
        <dbReference type="Pfam" id="PF14319"/>
    </source>
</evidence>
<evidence type="ECO:0000256" key="1">
    <source>
        <dbReference type="SAM" id="MobiDB-lite"/>
    </source>
</evidence>
<comment type="caution">
    <text evidence="4">The sequence shown here is derived from an EMBL/GenBank/DDBJ whole genome shotgun (WGS) entry which is preliminary data.</text>
</comment>
<feature type="region of interest" description="Disordered" evidence="1">
    <location>
        <begin position="404"/>
        <end position="426"/>
    </location>
</feature>
<dbReference type="EMBL" id="SHNN01000013">
    <property type="protein sequence ID" value="MCX2983456.1"/>
    <property type="molecule type" value="Genomic_DNA"/>
</dbReference>
<reference evidence="4" key="1">
    <citation type="submission" date="2019-02" db="EMBL/GenBank/DDBJ databases">
        <authorList>
            <person name="Li S.-H."/>
        </authorList>
    </citation>
    <scope>NUCLEOTIDE SEQUENCE</scope>
    <source>
        <strain evidence="4">IMCC14734</strain>
    </source>
</reference>
<keyword evidence="5" id="KW-1185">Reference proteome</keyword>
<name>A0ABT3TMA1_9GAMM</name>
<gene>
    <name evidence="4" type="ORF">EYC98_21585</name>
</gene>
<sequence>MNHAWSDRMSGGEVFAYIRHKPEQTMLYQLIERHWPEFQSHLGEVGSYLPRHVAREFDEYLDCGRLERGFLRVRCEDCHHEHLVAFSCKRRGFCPSCGARRMAETASLLVDDVLPYKPIRQWVLSFPYPLRFLLANSPQVMSKVLAIVNRVISTHLIKKAGSNKAQAQTGAVTLIQRFGSALNLNLHFHALFIDGVYQQKDNGKLRFHRVNAPTTNELNTLVATISQRVARHLERQGLLTRDDESSYLTLDLQDDDAMSQLQGHSITYRIAVGPQQGRKVFTLQTIPSWEDDDFGINQVGKIAGFSLHAGVATKTRERKKLERLCRYIARPGVSEKRLAVTSHGKVRYELKTPYRDGTTHVIFEPLDFIAKLAALVPKPRANLTRFHGVLAPNSKYRIHVTPAKRGKGSNKLDLKSKKSAEPTVGEHKEMTWAQRLKRVFNIDITICNRCSGAVKIIACIEDPIVIKKILDHLDAKSGALASANQLPEPRAPPQARLFD</sequence>
<protein>
    <submittedName>
        <fullName evidence="4">IS91 family transposase</fullName>
    </submittedName>
</protein>
<proteinExistence type="predicted"/>
<feature type="compositionally biased region" description="Basic and acidic residues" evidence="1">
    <location>
        <begin position="410"/>
        <end position="426"/>
    </location>
</feature>
<dbReference type="Proteomes" id="UP001143362">
    <property type="component" value="Unassembled WGS sequence"/>
</dbReference>
<evidence type="ECO:0000259" key="2">
    <source>
        <dbReference type="Pfam" id="PF04986"/>
    </source>
</evidence>
<feature type="domain" description="Transposase IS801/IS1294" evidence="2">
    <location>
        <begin position="170"/>
        <end position="394"/>
    </location>
</feature>
<feature type="domain" description="Transposase zinc-binding" evidence="3">
    <location>
        <begin position="31"/>
        <end position="125"/>
    </location>
</feature>
<dbReference type="Pfam" id="PF14319">
    <property type="entry name" value="Zn_Tnp_IS91"/>
    <property type="match status" value="1"/>
</dbReference>